<comment type="caution">
    <text evidence="3">The sequence shown here is derived from an EMBL/GenBank/DDBJ whole genome shotgun (WGS) entry which is preliminary data.</text>
</comment>
<dbReference type="Gene3D" id="2.160.10.10">
    <property type="entry name" value="Hexapeptide repeat proteins"/>
    <property type="match status" value="1"/>
</dbReference>
<dbReference type="SUPFAM" id="SSF51161">
    <property type="entry name" value="Trimeric LpxA-like enzymes"/>
    <property type="match status" value="1"/>
</dbReference>
<gene>
    <name evidence="3" type="ORF">EV147_4344</name>
</gene>
<evidence type="ECO:0000256" key="2">
    <source>
        <dbReference type="ARBA" id="ARBA00022679"/>
    </source>
</evidence>
<keyword evidence="4" id="KW-1185">Reference proteome</keyword>
<dbReference type="GO" id="GO:0008374">
    <property type="term" value="F:O-acyltransferase activity"/>
    <property type="evidence" value="ECO:0007669"/>
    <property type="project" value="TreeGrafter"/>
</dbReference>
<dbReference type="CDD" id="cd05825">
    <property type="entry name" value="LbH_wcaF_like"/>
    <property type="match status" value="1"/>
</dbReference>
<dbReference type="PANTHER" id="PTHR23416">
    <property type="entry name" value="SIALIC ACID SYNTHASE-RELATED"/>
    <property type="match status" value="1"/>
</dbReference>
<comment type="similarity">
    <text evidence="1">Belongs to the transferase hexapeptide repeat family.</text>
</comment>
<keyword evidence="2 3" id="KW-0808">Transferase</keyword>
<sequence length="187" mass="20790">MLIAKEDPSVGPSFSLQNRVLRQIWNWAWLLLFRFSPRPLHGWRSFLLRAFGAEIGAHVHVYPTVKIWAPWRLSIEDYAGVADGVTLYNMGHIHLGRRCVVSQGSHLCAGSHDYNSSNFQLITAPITVGAFAWVCAEAFISPGVELPEGAVIAPRSVVTKSLPTSWTVYGGTPAKVIGKRVKHEEWE</sequence>
<evidence type="ECO:0000313" key="3">
    <source>
        <dbReference type="EMBL" id="RZT31844.1"/>
    </source>
</evidence>
<dbReference type="Proteomes" id="UP000291078">
    <property type="component" value="Unassembled WGS sequence"/>
</dbReference>
<protein>
    <submittedName>
        <fullName evidence="3">Putative colanic acid biosynthesis acetyltransferase WcaF</fullName>
    </submittedName>
</protein>
<dbReference type="InterPro" id="IPR051159">
    <property type="entry name" value="Hexapeptide_acetyltransf"/>
</dbReference>
<dbReference type="AlphaFoldDB" id="A0A4Q7RFD2"/>
<evidence type="ECO:0000256" key="1">
    <source>
        <dbReference type="ARBA" id="ARBA00007274"/>
    </source>
</evidence>
<dbReference type="PANTHER" id="PTHR23416:SF23">
    <property type="entry name" value="ACETYLTRANSFERASE C18B11.09C-RELATED"/>
    <property type="match status" value="1"/>
</dbReference>
<dbReference type="GO" id="GO:0005829">
    <property type="term" value="C:cytosol"/>
    <property type="evidence" value="ECO:0007669"/>
    <property type="project" value="TreeGrafter"/>
</dbReference>
<dbReference type="OrthoDB" id="9815592at2"/>
<name>A0A4Q7RFD2_9BURK</name>
<organism evidence="3 4">
    <name type="scientific">Cupriavidus agavae</name>
    <dbReference type="NCBI Taxonomy" id="1001822"/>
    <lineage>
        <taxon>Bacteria</taxon>
        <taxon>Pseudomonadati</taxon>
        <taxon>Pseudomonadota</taxon>
        <taxon>Betaproteobacteria</taxon>
        <taxon>Burkholderiales</taxon>
        <taxon>Burkholderiaceae</taxon>
        <taxon>Cupriavidus</taxon>
    </lineage>
</organism>
<evidence type="ECO:0000313" key="4">
    <source>
        <dbReference type="Proteomes" id="UP000291078"/>
    </source>
</evidence>
<dbReference type="EMBL" id="SGXM01000008">
    <property type="protein sequence ID" value="RZT31844.1"/>
    <property type="molecule type" value="Genomic_DNA"/>
</dbReference>
<reference evidence="3 4" key="1">
    <citation type="journal article" date="2015" name="Stand. Genomic Sci.">
        <title>Genomic Encyclopedia of Bacterial and Archaeal Type Strains, Phase III: the genomes of soil and plant-associated and newly described type strains.</title>
        <authorList>
            <person name="Whitman W.B."/>
            <person name="Woyke T."/>
            <person name="Klenk H.P."/>
            <person name="Zhou Y."/>
            <person name="Lilburn T.G."/>
            <person name="Beck B.J."/>
            <person name="De Vos P."/>
            <person name="Vandamme P."/>
            <person name="Eisen J.A."/>
            <person name="Garrity G."/>
            <person name="Hugenholtz P."/>
            <person name="Kyrpides N.C."/>
        </authorList>
    </citation>
    <scope>NUCLEOTIDE SEQUENCE [LARGE SCALE GENOMIC DNA]</scope>
    <source>
        <strain evidence="3 4">ASC-9842</strain>
    </source>
</reference>
<proteinExistence type="inferred from homology"/>
<accession>A0A4Q7RFD2</accession>
<dbReference type="InterPro" id="IPR011004">
    <property type="entry name" value="Trimer_LpxA-like_sf"/>
</dbReference>
<dbReference type="RefSeq" id="WP_130393244.1">
    <property type="nucleotide sequence ID" value="NZ_SGXM01000008.1"/>
</dbReference>